<evidence type="ECO:0000313" key="3">
    <source>
        <dbReference type="Proteomes" id="UP000464495"/>
    </source>
</evidence>
<dbReference type="EMBL" id="CP046620">
    <property type="protein sequence ID" value="QHQ36052.1"/>
    <property type="molecule type" value="Genomic_DNA"/>
</dbReference>
<feature type="domain" description="Acyclic terpene utilisation N-terminal" evidence="1">
    <location>
        <begin position="80"/>
        <end position="400"/>
    </location>
</feature>
<keyword evidence="3" id="KW-1185">Reference proteome</keyword>
<dbReference type="InterPro" id="IPR010839">
    <property type="entry name" value="AtuA_N"/>
</dbReference>
<reference evidence="2 3" key="1">
    <citation type="submission" date="2019-12" db="EMBL/GenBank/DDBJ databases">
        <title>Complete genome sequence of Algicella marina strain 9Alg 56(T) isolated from the red alga Tichocarpus crinitus.</title>
        <authorList>
            <person name="Kim S.-G."/>
            <person name="Nedashkovskaya O.I."/>
        </authorList>
    </citation>
    <scope>NUCLEOTIDE SEQUENCE [LARGE SCALE GENOMIC DNA]</scope>
    <source>
        <strain evidence="2 3">9Alg 56</strain>
    </source>
</reference>
<evidence type="ECO:0000313" key="2">
    <source>
        <dbReference type="EMBL" id="QHQ36052.1"/>
    </source>
</evidence>
<dbReference type="KEGG" id="amaq:GO499_13155"/>
<dbReference type="AlphaFoldDB" id="A0A6P1T659"/>
<accession>A0A6P1T659</accession>
<protein>
    <submittedName>
        <fullName evidence="2">Acyclic terpene utilization AtuA family protein</fullName>
    </submittedName>
</protein>
<sequence>MMTRVLIPSGALGLNYDPVALERGLEMQPDIIAIDGGSTDSGPAYLGQGVSKYSRASTLVEWQGLMEARARAGVPLVIGTAGTCGADSAVDWMLDITREAAANLGQKVKIAVLRCSQIQADMADAYADGRITPLGNAPDVNAESFLSATNIVALAGAEQVAAAIETGADVIIAGRTTDTAIIAALPLMRGCHAGAAWHGAKIGECGALCATNPQSGVIVVDFDDDGFTVTPLADGAHAKPETVFAHMLYENSDPFILYEPGGHLDVTEADYTALDERRVRVTGSRWVPSDLYTVKLEGAGVAGYQSVILAVLRDSRYVAGAQEWAADIVTRCRAKVESRLGLSPESFHIEIRLIGQTASFGALETRHDMPLETGAMGIVTAETPELAQEIAKMLNPYLLHHPLTQEEEQPTFAFPFSPAEMQRGAVYEFRLNHVLQLRDPMDAFRLEVLEVA</sequence>
<evidence type="ECO:0000259" key="1">
    <source>
        <dbReference type="Pfam" id="PF07287"/>
    </source>
</evidence>
<dbReference type="Proteomes" id="UP000464495">
    <property type="component" value="Chromosome"/>
</dbReference>
<name>A0A6P1T659_9RHOB</name>
<gene>
    <name evidence="2" type="ORF">GO499_13155</name>
</gene>
<proteinExistence type="predicted"/>
<dbReference type="Pfam" id="PF07287">
    <property type="entry name" value="AtuA"/>
    <property type="match status" value="1"/>
</dbReference>
<organism evidence="2 3">
    <name type="scientific">Algicella marina</name>
    <dbReference type="NCBI Taxonomy" id="2683284"/>
    <lineage>
        <taxon>Bacteria</taxon>
        <taxon>Pseudomonadati</taxon>
        <taxon>Pseudomonadota</taxon>
        <taxon>Alphaproteobacteria</taxon>
        <taxon>Rhodobacterales</taxon>
        <taxon>Paracoccaceae</taxon>
        <taxon>Algicella</taxon>
    </lineage>
</organism>